<reference evidence="1" key="1">
    <citation type="submission" date="2014-11" db="EMBL/GenBank/DDBJ databases">
        <authorList>
            <person name="Amaro Gonzalez C."/>
        </authorList>
    </citation>
    <scope>NUCLEOTIDE SEQUENCE</scope>
</reference>
<dbReference type="EMBL" id="GBXM01028490">
    <property type="protein sequence ID" value="JAH80087.1"/>
    <property type="molecule type" value="Transcribed_RNA"/>
</dbReference>
<sequence length="44" mass="5365">MSFYNIPLLIKHLYTFDSFHFGKQLRFYQLAKFQLLVDVAQFHV</sequence>
<evidence type="ECO:0000313" key="1">
    <source>
        <dbReference type="EMBL" id="JAH80087.1"/>
    </source>
</evidence>
<organism evidence="1">
    <name type="scientific">Anguilla anguilla</name>
    <name type="common">European freshwater eel</name>
    <name type="synonym">Muraena anguilla</name>
    <dbReference type="NCBI Taxonomy" id="7936"/>
    <lineage>
        <taxon>Eukaryota</taxon>
        <taxon>Metazoa</taxon>
        <taxon>Chordata</taxon>
        <taxon>Craniata</taxon>
        <taxon>Vertebrata</taxon>
        <taxon>Euteleostomi</taxon>
        <taxon>Actinopterygii</taxon>
        <taxon>Neopterygii</taxon>
        <taxon>Teleostei</taxon>
        <taxon>Anguilliformes</taxon>
        <taxon>Anguillidae</taxon>
        <taxon>Anguilla</taxon>
    </lineage>
</organism>
<protein>
    <submittedName>
        <fullName evidence="1">Uncharacterized protein</fullName>
    </submittedName>
</protein>
<name>A0A0E9VPT3_ANGAN</name>
<proteinExistence type="predicted"/>
<dbReference type="AlphaFoldDB" id="A0A0E9VPT3"/>
<reference evidence="1" key="2">
    <citation type="journal article" date="2015" name="Fish Shellfish Immunol.">
        <title>Early steps in the European eel (Anguilla anguilla)-Vibrio vulnificus interaction in the gills: Role of the RtxA13 toxin.</title>
        <authorList>
            <person name="Callol A."/>
            <person name="Pajuelo D."/>
            <person name="Ebbesson L."/>
            <person name="Teles M."/>
            <person name="MacKenzie S."/>
            <person name="Amaro C."/>
        </authorList>
    </citation>
    <scope>NUCLEOTIDE SEQUENCE</scope>
</reference>
<accession>A0A0E9VPT3</accession>